<dbReference type="CDD" id="cd01650">
    <property type="entry name" value="RT_nLTR_like"/>
    <property type="match status" value="1"/>
</dbReference>
<dbReference type="InterPro" id="IPR036397">
    <property type="entry name" value="RNaseH_sf"/>
</dbReference>
<dbReference type="InterPro" id="IPR001878">
    <property type="entry name" value="Znf_CCHC"/>
</dbReference>
<feature type="region of interest" description="Disordered" evidence="2">
    <location>
        <begin position="171"/>
        <end position="225"/>
    </location>
</feature>
<dbReference type="GO" id="GO:0004523">
    <property type="term" value="F:RNA-DNA hybrid ribonuclease activity"/>
    <property type="evidence" value="ECO:0007669"/>
    <property type="project" value="InterPro"/>
</dbReference>
<keyword evidence="1" id="KW-0862">Zinc</keyword>
<dbReference type="Gene3D" id="3.30.420.10">
    <property type="entry name" value="Ribonuclease H-like superfamily/Ribonuclease H"/>
    <property type="match status" value="1"/>
</dbReference>
<feature type="domain" description="CCHC-type" evidence="3">
    <location>
        <begin position="124"/>
        <end position="137"/>
    </location>
</feature>
<dbReference type="InterPro" id="IPR012337">
    <property type="entry name" value="RNaseH-like_sf"/>
</dbReference>
<proteinExistence type="predicted"/>
<evidence type="ECO:0000313" key="6">
    <source>
        <dbReference type="Proteomes" id="UP000507245"/>
    </source>
</evidence>
<dbReference type="PANTHER" id="PTHR33116">
    <property type="entry name" value="REVERSE TRANSCRIPTASE ZINC-BINDING DOMAIN-CONTAINING PROTEIN-RELATED-RELATED"/>
    <property type="match status" value="1"/>
</dbReference>
<evidence type="ECO:0008006" key="7">
    <source>
        <dbReference type="Google" id="ProtNLM"/>
    </source>
</evidence>
<dbReference type="EMBL" id="CAEKKB010000005">
    <property type="protein sequence ID" value="CAB4309574.1"/>
    <property type="molecule type" value="Genomic_DNA"/>
</dbReference>
<organism evidence="5 6">
    <name type="scientific">Prunus armeniaca</name>
    <name type="common">Apricot</name>
    <name type="synonym">Armeniaca vulgaris</name>
    <dbReference type="NCBI Taxonomy" id="36596"/>
    <lineage>
        <taxon>Eukaryota</taxon>
        <taxon>Viridiplantae</taxon>
        <taxon>Streptophyta</taxon>
        <taxon>Embryophyta</taxon>
        <taxon>Tracheophyta</taxon>
        <taxon>Spermatophyta</taxon>
        <taxon>Magnoliopsida</taxon>
        <taxon>eudicotyledons</taxon>
        <taxon>Gunneridae</taxon>
        <taxon>Pentapetalae</taxon>
        <taxon>rosids</taxon>
        <taxon>fabids</taxon>
        <taxon>Rosales</taxon>
        <taxon>Rosaceae</taxon>
        <taxon>Amygdaloideae</taxon>
        <taxon>Amygdaleae</taxon>
        <taxon>Prunus</taxon>
    </lineage>
</organism>
<dbReference type="InterPro" id="IPR000477">
    <property type="entry name" value="RT_dom"/>
</dbReference>
<dbReference type="Pfam" id="PF13966">
    <property type="entry name" value="zf-RVT"/>
    <property type="match status" value="1"/>
</dbReference>
<dbReference type="OrthoDB" id="1166703at2759"/>
<dbReference type="GO" id="GO:0008270">
    <property type="term" value="F:zinc ion binding"/>
    <property type="evidence" value="ECO:0007669"/>
    <property type="project" value="UniProtKB-KW"/>
</dbReference>
<reference evidence="6" key="1">
    <citation type="journal article" date="2020" name="Genome Biol.">
        <title>Gamete binning: chromosome-level and haplotype-resolved genome assembly enabled by high-throughput single-cell sequencing of gamete genomes.</title>
        <authorList>
            <person name="Campoy J.A."/>
            <person name="Sun H."/>
            <person name="Goel M."/>
            <person name="Jiao W.-B."/>
            <person name="Folz-Donahue K."/>
            <person name="Wang N."/>
            <person name="Rubio M."/>
            <person name="Liu C."/>
            <person name="Kukat C."/>
            <person name="Ruiz D."/>
            <person name="Huettel B."/>
            <person name="Schneeberger K."/>
        </authorList>
    </citation>
    <scope>NUCLEOTIDE SEQUENCE [LARGE SCALE GENOMIC DNA]</scope>
    <source>
        <strain evidence="6">cv. Rojo Pasion</strain>
    </source>
</reference>
<feature type="domain" description="Reverse transcriptase" evidence="4">
    <location>
        <begin position="714"/>
        <end position="967"/>
    </location>
</feature>
<evidence type="ECO:0000256" key="2">
    <source>
        <dbReference type="SAM" id="MobiDB-lite"/>
    </source>
</evidence>
<keyword evidence="1" id="KW-0863">Zinc-finger</keyword>
<gene>
    <name evidence="5" type="ORF">ORAREDHAP_LOCUS30849</name>
</gene>
<dbReference type="InterPro" id="IPR002156">
    <property type="entry name" value="RNaseH_domain"/>
</dbReference>
<feature type="region of interest" description="Disordered" evidence="2">
    <location>
        <begin position="323"/>
        <end position="354"/>
    </location>
</feature>
<dbReference type="PROSITE" id="PS50158">
    <property type="entry name" value="ZF_CCHC"/>
    <property type="match status" value="1"/>
</dbReference>
<dbReference type="InterPro" id="IPR005135">
    <property type="entry name" value="Endo/exonuclease/phosphatase"/>
</dbReference>
<dbReference type="InterPro" id="IPR036691">
    <property type="entry name" value="Endo/exonu/phosph_ase_sf"/>
</dbReference>
<protein>
    <recommendedName>
        <fullName evidence="7">CCHC-type domain-containing protein</fullName>
    </recommendedName>
</protein>
<dbReference type="CDD" id="cd06222">
    <property type="entry name" value="RNase_H_like"/>
    <property type="match status" value="1"/>
</dbReference>
<dbReference type="SUPFAM" id="SSF53098">
    <property type="entry name" value="Ribonuclease H-like"/>
    <property type="match status" value="1"/>
</dbReference>
<dbReference type="Pfam" id="PF00078">
    <property type="entry name" value="RVT_1"/>
    <property type="match status" value="1"/>
</dbReference>
<dbReference type="PROSITE" id="PS50878">
    <property type="entry name" value="RT_POL"/>
    <property type="match status" value="1"/>
</dbReference>
<dbReference type="Proteomes" id="UP000507245">
    <property type="component" value="Unassembled WGS sequence"/>
</dbReference>
<dbReference type="Pfam" id="PF03372">
    <property type="entry name" value="Exo_endo_phos"/>
    <property type="match status" value="1"/>
</dbReference>
<evidence type="ECO:0000259" key="4">
    <source>
        <dbReference type="PROSITE" id="PS50878"/>
    </source>
</evidence>
<dbReference type="Pfam" id="PF14392">
    <property type="entry name" value="zf-CCHC_4"/>
    <property type="match status" value="1"/>
</dbReference>
<dbReference type="PANTHER" id="PTHR33116:SF86">
    <property type="entry name" value="REVERSE TRANSCRIPTASE DOMAIN-CONTAINING PROTEIN"/>
    <property type="match status" value="1"/>
</dbReference>
<feature type="compositionally biased region" description="Basic residues" evidence="2">
    <location>
        <begin position="325"/>
        <end position="340"/>
    </location>
</feature>
<evidence type="ECO:0000313" key="5">
    <source>
        <dbReference type="EMBL" id="CAB4309574.1"/>
    </source>
</evidence>
<keyword evidence="6" id="KW-1185">Reference proteome</keyword>
<dbReference type="SUPFAM" id="SSF56219">
    <property type="entry name" value="DNase I-like"/>
    <property type="match status" value="1"/>
</dbReference>
<dbReference type="InterPro" id="IPR026960">
    <property type="entry name" value="RVT-Znf"/>
</dbReference>
<evidence type="ECO:0000259" key="3">
    <source>
        <dbReference type="PROSITE" id="PS50158"/>
    </source>
</evidence>
<dbReference type="GO" id="GO:0003676">
    <property type="term" value="F:nucleic acid binding"/>
    <property type="evidence" value="ECO:0007669"/>
    <property type="project" value="InterPro"/>
</dbReference>
<dbReference type="Gene3D" id="3.60.10.10">
    <property type="entry name" value="Endonuclease/exonuclease/phosphatase"/>
    <property type="match status" value="1"/>
</dbReference>
<dbReference type="InterPro" id="IPR025836">
    <property type="entry name" value="Zn_knuckle_CX2CX4HX4C"/>
</dbReference>
<sequence length="1462" mass="165944">MDDVINSLEKTLILTEEESDAIQAFKQTMLKIWGTVREVVVKDIGDNLFLFIFATEGDRLKIGNSFGRCLDVIEGMDGECLGRFLKIRVSVDVSTPLRRGKKMMLPSGNTMFVEFRYERLSEFCFCCGRVGHVFKECSFVDPAAKHASDKPYGIWLRATKDFYLFRAGNPKRTSGSGVRKTQGLMEDGGSEEGDWVKEREMEEGGQTAGGLARSRGEGTPSIRDDVAPIQDPAIHVVTDLSRQLQKPIMIEEVGVIKEKIIGSNSTIKAGETKAFMEDISRKMVAASFKVGFGEEGRDSLYNLHGHKSPSSIESGLEHKLQVNSKSKRSWKHQARMRRSPIHPNEGDTSEVGGRAGKRGVREIAEADPPQAMRILSWNVQGLGAPRTFHSLKNVLREKKPDLVFLMETKMTANQMEHKRIQLGMEGVVNVARVGLGGGLALFWRSGWDVRLLSYSVGHIHVLITESNGSQFYLTVFYGHPETQQRHHSWERLRCRLSSTRFTGYPFTWARRYPDGSIVEERLDRCVANGVFLGRYSYMTTIHLVTVGSDHYLIQVDACVVDPEASVKWSRRFHFEEMWTKEPDFDKVIEEAWRTTDGVEGISNSLSLCAKDLKTWNHVHFGNVCNQLNYAYKELAALQGRLTTYQHVLKARVEDTISDLLEKHEIMWRQRSRVVWLKEGDKNTHFFHGRASSRSKRNRVCKIFDENKVANKCLQILNGEGSVREFNHTLIALIPKVKMPTTVSEFRSISFAFVSNRMILDNVMAAFEIMHTIKGVKKGRDVKMALKLDMAKVYDRVEWVFLSEMMLKLGFSSIWVAKVMDCITTTTFSVLWKGTPLGHIMPQRGLRQGCPLSPYLFLLCTEGFSCLLHGAERKGDLIGIQVARGAPSVTHLLFANDSILFVKATQEACRSLETLFQTYEEVLGQQINYSKSVLSLSPNAKRADFDMVAGILHVPVMQCREKYVGLPTVAGNGRKQLFQHLKDKLWKYISGWTEKLLSRVGKEILIQAVLQAIPTYSMSCFWIPKGLCKELHGIMARFWWAKAKDKRGIHWVKWELLCMNSLVARIFRARYYPSVPFLEAAVYSDKWLPVPSLFIVMSPPQLPLSTLVCDLFTSSGQWNVPLLKDIFWDKEVDAILRIPLVSLASHDCLLWHYERNGMYSVMSGYWLGCLEKDKMCGESSAGADLNSTFWKKIWALKIPNKIKFFLWRCVWDLLPCGQTLFKRKITPTSICHSCHRKVESVLHAIWGCEVAKEVWRNSVWGAVQLLHRMTKFAQEFSDANNLPHMSHGRQPSSRVLSQVWRPPVAGIYKIYVDGAIKSGDYVRGVGVVVRNEKGEFMAACVRWLQASYGARQTELMAAIEGLRFAIDMGFIDAILEMDAQDYINSILSTEECNGIYAPLIEEVNSLLKMFRAVVCQWTPRGGNKVAHTLAQFAIHCNDFVTWIEEAPIWLLPVLESDVLAFEC</sequence>
<name>A0A6J5XES2_PRUAR</name>
<accession>A0A6J5XES2</accession>
<keyword evidence="1" id="KW-0479">Metal-binding</keyword>
<evidence type="ECO:0000256" key="1">
    <source>
        <dbReference type="PROSITE-ProRule" id="PRU00047"/>
    </source>
</evidence>
<dbReference type="InterPro" id="IPR044730">
    <property type="entry name" value="RNase_H-like_dom_plant"/>
</dbReference>
<dbReference type="Pfam" id="PF13456">
    <property type="entry name" value="RVT_3"/>
    <property type="match status" value="1"/>
</dbReference>